<dbReference type="RefSeq" id="WP_310262463.1">
    <property type="nucleotide sequence ID" value="NZ_JAVDXU010000001.1"/>
</dbReference>
<dbReference type="InterPro" id="IPR007353">
    <property type="entry name" value="DUF421"/>
</dbReference>
<dbReference type="Proteomes" id="UP001180453">
    <property type="component" value="Unassembled WGS sequence"/>
</dbReference>
<evidence type="ECO:0000313" key="11">
    <source>
        <dbReference type="Proteomes" id="UP001180453"/>
    </source>
</evidence>
<evidence type="ECO:0000256" key="8">
    <source>
        <dbReference type="SAM" id="Phobius"/>
    </source>
</evidence>
<organism evidence="10 11">
    <name type="scientific">Roseateles saccharophilus</name>
    <name type="common">Pseudomonas saccharophila</name>
    <dbReference type="NCBI Taxonomy" id="304"/>
    <lineage>
        <taxon>Bacteria</taxon>
        <taxon>Pseudomonadati</taxon>
        <taxon>Pseudomonadota</taxon>
        <taxon>Betaproteobacteria</taxon>
        <taxon>Burkholderiales</taxon>
        <taxon>Sphaerotilaceae</taxon>
        <taxon>Roseateles</taxon>
    </lineage>
</organism>
<comment type="caution">
    <text evidence="10">The sequence shown here is derived from an EMBL/GenBank/DDBJ whole genome shotgun (WGS) entry which is preliminary data.</text>
</comment>
<evidence type="ECO:0000256" key="5">
    <source>
        <dbReference type="ARBA" id="ARBA00022989"/>
    </source>
</evidence>
<evidence type="ECO:0000313" key="10">
    <source>
        <dbReference type="EMBL" id="MDR7268641.1"/>
    </source>
</evidence>
<evidence type="ECO:0000256" key="1">
    <source>
        <dbReference type="ARBA" id="ARBA00004651"/>
    </source>
</evidence>
<sequence>MPLLPDLGELLRFDVSPLELILRGSVMYWALFLMLRFIMRRDTGSIGIPDILLLVLIADAAQNAMAGGYQTLAEGFVLVATLVGWNWLMDWASFRFKRVRRFVEPPPLVLVRHGRLLLRNMRREFVTVPELMASLRTHGIDKLADVKIARMEPDGGISVIREAKPADDDEGADEQKSLPV</sequence>
<feature type="transmembrane region" description="Helical" evidence="8">
    <location>
        <begin position="20"/>
        <end position="39"/>
    </location>
</feature>
<evidence type="ECO:0000256" key="6">
    <source>
        <dbReference type="ARBA" id="ARBA00023136"/>
    </source>
</evidence>
<dbReference type="Pfam" id="PF04239">
    <property type="entry name" value="DUF421"/>
    <property type="match status" value="1"/>
</dbReference>
<evidence type="ECO:0000256" key="7">
    <source>
        <dbReference type="SAM" id="MobiDB-lite"/>
    </source>
</evidence>
<comment type="similarity">
    <text evidence="2">Belongs to the UPF0702 family.</text>
</comment>
<dbReference type="PANTHER" id="PTHR34582">
    <property type="entry name" value="UPF0702 TRANSMEMBRANE PROTEIN YCAP"/>
    <property type="match status" value="1"/>
</dbReference>
<dbReference type="Gene3D" id="3.30.240.20">
    <property type="entry name" value="bsu07140 like domains"/>
    <property type="match status" value="1"/>
</dbReference>
<keyword evidence="3" id="KW-1003">Cell membrane</keyword>
<evidence type="ECO:0000256" key="4">
    <source>
        <dbReference type="ARBA" id="ARBA00022692"/>
    </source>
</evidence>
<keyword evidence="6 8" id="KW-0472">Membrane</keyword>
<gene>
    <name evidence="10" type="ORF">J2X20_001270</name>
</gene>
<feature type="domain" description="YetF C-terminal" evidence="9">
    <location>
        <begin position="95"/>
        <end position="168"/>
    </location>
</feature>
<protein>
    <submittedName>
        <fullName evidence="10">Uncharacterized membrane protein YcaP (DUF421 family)</fullName>
    </submittedName>
</protein>
<keyword evidence="5 8" id="KW-1133">Transmembrane helix</keyword>
<feature type="region of interest" description="Disordered" evidence="7">
    <location>
        <begin position="159"/>
        <end position="180"/>
    </location>
</feature>
<comment type="subcellular location">
    <subcellularLocation>
        <location evidence="1">Cell membrane</location>
        <topology evidence="1">Multi-pass membrane protein</topology>
    </subcellularLocation>
</comment>
<dbReference type="PANTHER" id="PTHR34582:SF6">
    <property type="entry name" value="UPF0702 TRANSMEMBRANE PROTEIN YCAP"/>
    <property type="match status" value="1"/>
</dbReference>
<keyword evidence="11" id="KW-1185">Reference proteome</keyword>
<accession>A0ABU1YKC7</accession>
<dbReference type="EMBL" id="JAVDXU010000001">
    <property type="protein sequence ID" value="MDR7268641.1"/>
    <property type="molecule type" value="Genomic_DNA"/>
</dbReference>
<name>A0ABU1YKC7_ROSSA</name>
<dbReference type="InterPro" id="IPR023090">
    <property type="entry name" value="UPF0702_alpha/beta_dom_sf"/>
</dbReference>
<feature type="transmembrane region" description="Helical" evidence="8">
    <location>
        <begin position="75"/>
        <end position="94"/>
    </location>
</feature>
<evidence type="ECO:0000256" key="3">
    <source>
        <dbReference type="ARBA" id="ARBA00022475"/>
    </source>
</evidence>
<evidence type="ECO:0000259" key="9">
    <source>
        <dbReference type="Pfam" id="PF04239"/>
    </source>
</evidence>
<proteinExistence type="inferred from homology"/>
<keyword evidence="4 8" id="KW-0812">Transmembrane</keyword>
<evidence type="ECO:0000256" key="2">
    <source>
        <dbReference type="ARBA" id="ARBA00006448"/>
    </source>
</evidence>
<reference evidence="10 11" key="1">
    <citation type="submission" date="2023-07" db="EMBL/GenBank/DDBJ databases">
        <title>Sorghum-associated microbial communities from plants grown in Nebraska, USA.</title>
        <authorList>
            <person name="Schachtman D."/>
        </authorList>
    </citation>
    <scope>NUCLEOTIDE SEQUENCE [LARGE SCALE GENOMIC DNA]</scope>
    <source>
        <strain evidence="10 11">BE314</strain>
    </source>
</reference>